<dbReference type="InterPro" id="IPR006674">
    <property type="entry name" value="HD_domain"/>
</dbReference>
<dbReference type="Pfam" id="PF13023">
    <property type="entry name" value="HD_3"/>
    <property type="match status" value="1"/>
</dbReference>
<gene>
    <name evidence="4" type="ORF">IAA96_03635</name>
</gene>
<keyword evidence="2" id="KW-0378">Hydrolase</keyword>
<dbReference type="GO" id="GO:0005737">
    <property type="term" value="C:cytoplasm"/>
    <property type="evidence" value="ECO:0007669"/>
    <property type="project" value="TreeGrafter"/>
</dbReference>
<dbReference type="Gene3D" id="1.10.3210.10">
    <property type="entry name" value="Hypothetical protein af1432"/>
    <property type="match status" value="1"/>
</dbReference>
<protein>
    <submittedName>
        <fullName evidence="4">HD domain-containing protein</fullName>
    </submittedName>
</protein>
<sequence>MGSGRLERQLRFLTEIDKAKLILRRTLLTDGSRRENDAEHSWHLAVMAAVLQEHAREPFSMERVLKMTLIHDLVEIYAGDTFAFDTAANAGKEDRETAAADRLFALLPPDQGQELRALWEEFDAMETADARYAAALDRLQPFLHNLCTQGHTWVLGKATRQQVMERSGPAMEALPALRPWMEAQIQKAIQNGWIRP</sequence>
<reference evidence="4" key="2">
    <citation type="journal article" date="2021" name="PeerJ">
        <title>Extensive microbial diversity within the chicken gut microbiome revealed by metagenomics and culture.</title>
        <authorList>
            <person name="Gilroy R."/>
            <person name="Ravi A."/>
            <person name="Getino M."/>
            <person name="Pursley I."/>
            <person name="Horton D.L."/>
            <person name="Alikhan N.F."/>
            <person name="Baker D."/>
            <person name="Gharbi K."/>
            <person name="Hall N."/>
            <person name="Watson M."/>
            <person name="Adriaenssens E.M."/>
            <person name="Foster-Nyarko E."/>
            <person name="Jarju S."/>
            <person name="Secka A."/>
            <person name="Antonio M."/>
            <person name="Oren A."/>
            <person name="Chaudhuri R.R."/>
            <person name="La Ragione R."/>
            <person name="Hildebrand F."/>
            <person name="Pallen M.J."/>
        </authorList>
    </citation>
    <scope>NUCLEOTIDE SEQUENCE</scope>
    <source>
        <strain evidence="4">B3-4054</strain>
    </source>
</reference>
<evidence type="ECO:0000313" key="4">
    <source>
        <dbReference type="EMBL" id="MBO8450179.1"/>
    </source>
</evidence>
<dbReference type="EMBL" id="JADIMS010000057">
    <property type="protein sequence ID" value="MBO8450179.1"/>
    <property type="molecule type" value="Genomic_DNA"/>
</dbReference>
<evidence type="ECO:0000256" key="1">
    <source>
        <dbReference type="ARBA" id="ARBA00022723"/>
    </source>
</evidence>
<reference evidence="4" key="1">
    <citation type="submission" date="2020-10" db="EMBL/GenBank/DDBJ databases">
        <authorList>
            <person name="Gilroy R."/>
        </authorList>
    </citation>
    <scope>NUCLEOTIDE SEQUENCE</scope>
    <source>
        <strain evidence="4">B3-4054</strain>
    </source>
</reference>
<keyword evidence="1" id="KW-0479">Metal-binding</keyword>
<dbReference type="AlphaFoldDB" id="A0A9D9HGL8"/>
<name>A0A9D9HGL8_9SPIR</name>
<evidence type="ECO:0000259" key="3">
    <source>
        <dbReference type="Pfam" id="PF13023"/>
    </source>
</evidence>
<evidence type="ECO:0000313" key="5">
    <source>
        <dbReference type="Proteomes" id="UP000823616"/>
    </source>
</evidence>
<organism evidence="4 5">
    <name type="scientific">Candidatus Avitreponema avistercoris</name>
    <dbReference type="NCBI Taxonomy" id="2840705"/>
    <lineage>
        <taxon>Bacteria</taxon>
        <taxon>Pseudomonadati</taxon>
        <taxon>Spirochaetota</taxon>
        <taxon>Spirochaetia</taxon>
        <taxon>Spirochaetales</taxon>
        <taxon>Candidatus Avitreponema</taxon>
    </lineage>
</organism>
<dbReference type="PANTHER" id="PTHR11845">
    <property type="entry name" value="5'-DEOXYNUCLEOTIDASE HDDC2"/>
    <property type="match status" value="1"/>
</dbReference>
<dbReference type="GO" id="GO:0046872">
    <property type="term" value="F:metal ion binding"/>
    <property type="evidence" value="ECO:0007669"/>
    <property type="project" value="UniProtKB-KW"/>
</dbReference>
<dbReference type="SUPFAM" id="SSF109604">
    <property type="entry name" value="HD-domain/PDEase-like"/>
    <property type="match status" value="1"/>
</dbReference>
<accession>A0A9D9HGL8</accession>
<dbReference type="InterPro" id="IPR039356">
    <property type="entry name" value="YfbR/HDDC2"/>
</dbReference>
<dbReference type="PANTHER" id="PTHR11845:SF13">
    <property type="entry name" value="5'-DEOXYNUCLEOTIDASE HDDC2"/>
    <property type="match status" value="1"/>
</dbReference>
<feature type="domain" description="HD" evidence="3">
    <location>
        <begin position="16"/>
        <end position="175"/>
    </location>
</feature>
<proteinExistence type="predicted"/>
<dbReference type="GO" id="GO:0002953">
    <property type="term" value="F:5'-deoxynucleotidase activity"/>
    <property type="evidence" value="ECO:0007669"/>
    <property type="project" value="InterPro"/>
</dbReference>
<evidence type="ECO:0000256" key="2">
    <source>
        <dbReference type="ARBA" id="ARBA00022801"/>
    </source>
</evidence>
<dbReference type="Proteomes" id="UP000823616">
    <property type="component" value="Unassembled WGS sequence"/>
</dbReference>
<comment type="caution">
    <text evidence="4">The sequence shown here is derived from an EMBL/GenBank/DDBJ whole genome shotgun (WGS) entry which is preliminary data.</text>
</comment>